<evidence type="ECO:0000313" key="9">
    <source>
        <dbReference type="EMBL" id="KAK6734336.1"/>
    </source>
</evidence>
<evidence type="ECO:0000256" key="1">
    <source>
        <dbReference type="ARBA" id="ARBA00004141"/>
    </source>
</evidence>
<keyword evidence="4 7" id="KW-1133">Transmembrane helix</keyword>
<dbReference type="Gene3D" id="1.20.1640.10">
    <property type="entry name" value="Multidrug efflux transporter AcrB transmembrane domain"/>
    <property type="match status" value="2"/>
</dbReference>
<feature type="transmembrane region" description="Helical" evidence="7">
    <location>
        <begin position="829"/>
        <end position="857"/>
    </location>
</feature>
<evidence type="ECO:0000256" key="2">
    <source>
        <dbReference type="ARBA" id="ARBA00005585"/>
    </source>
</evidence>
<dbReference type="SUPFAM" id="SSF82866">
    <property type="entry name" value="Multidrug efflux transporter AcrB transmembrane domain"/>
    <property type="match status" value="2"/>
</dbReference>
<comment type="caution">
    <text evidence="9">The sequence shown here is derived from an EMBL/GenBank/DDBJ whole genome shotgun (WGS) entry which is preliminary data.</text>
</comment>
<reference evidence="9 10" key="1">
    <citation type="submission" date="2023-08" db="EMBL/GenBank/DDBJ databases">
        <title>A Necator americanus chromosomal reference genome.</title>
        <authorList>
            <person name="Ilik V."/>
            <person name="Petrzelkova K.J."/>
            <person name="Pardy F."/>
            <person name="Fuh T."/>
            <person name="Niatou-Singa F.S."/>
            <person name="Gouil Q."/>
            <person name="Baker L."/>
            <person name="Ritchie M.E."/>
            <person name="Jex A.R."/>
            <person name="Gazzola D."/>
            <person name="Li H."/>
            <person name="Toshio Fujiwara R."/>
            <person name="Zhan B."/>
            <person name="Aroian R.V."/>
            <person name="Pafco B."/>
            <person name="Schwarz E.M."/>
        </authorList>
    </citation>
    <scope>NUCLEOTIDE SEQUENCE [LARGE SCALE GENOMIC DNA]</scope>
    <source>
        <strain evidence="9 10">Aroian</strain>
        <tissue evidence="9">Whole animal</tissue>
    </source>
</reference>
<keyword evidence="5 7" id="KW-0472">Membrane</keyword>
<protein>
    <recommendedName>
        <fullName evidence="8">SSD domain-containing protein</fullName>
    </recommendedName>
</protein>
<evidence type="ECO:0000259" key="8">
    <source>
        <dbReference type="PROSITE" id="PS50156"/>
    </source>
</evidence>
<dbReference type="Pfam" id="PF02460">
    <property type="entry name" value="Patched"/>
    <property type="match status" value="1"/>
</dbReference>
<feature type="transmembrane region" description="Helical" evidence="7">
    <location>
        <begin position="311"/>
        <end position="339"/>
    </location>
</feature>
<organism evidence="9 10">
    <name type="scientific">Necator americanus</name>
    <name type="common">Human hookworm</name>
    <dbReference type="NCBI Taxonomy" id="51031"/>
    <lineage>
        <taxon>Eukaryota</taxon>
        <taxon>Metazoa</taxon>
        <taxon>Ecdysozoa</taxon>
        <taxon>Nematoda</taxon>
        <taxon>Chromadorea</taxon>
        <taxon>Rhabditida</taxon>
        <taxon>Rhabditina</taxon>
        <taxon>Rhabditomorpha</taxon>
        <taxon>Strongyloidea</taxon>
        <taxon>Ancylostomatidae</taxon>
        <taxon>Bunostominae</taxon>
        <taxon>Necator</taxon>
    </lineage>
</organism>
<dbReference type="PANTHER" id="PTHR10796:SF85">
    <property type="entry name" value="SSD DOMAIN-CONTAINING PROTEIN"/>
    <property type="match status" value="1"/>
</dbReference>
<comment type="subcellular location">
    <subcellularLocation>
        <location evidence="1">Membrane</location>
        <topology evidence="1">Multi-pass membrane protein</topology>
    </subcellularLocation>
</comment>
<proteinExistence type="inferred from homology"/>
<feature type="transmembrane region" description="Helical" evidence="7">
    <location>
        <begin position="416"/>
        <end position="445"/>
    </location>
</feature>
<gene>
    <name evidence="9" type="primary">Necator_chrII.g5654</name>
    <name evidence="9" type="ORF">RB195_017861</name>
</gene>
<feature type="transmembrane region" description="Helical" evidence="7">
    <location>
        <begin position="688"/>
        <end position="708"/>
    </location>
</feature>
<dbReference type="PANTHER" id="PTHR10796">
    <property type="entry name" value="PATCHED-RELATED"/>
    <property type="match status" value="1"/>
</dbReference>
<feature type="transmembrane region" description="Helical" evidence="7">
    <location>
        <begin position="345"/>
        <end position="365"/>
    </location>
</feature>
<dbReference type="InterPro" id="IPR051697">
    <property type="entry name" value="Patched_domain-protein"/>
</dbReference>
<dbReference type="InterPro" id="IPR000731">
    <property type="entry name" value="SSD"/>
</dbReference>
<name>A0ABR1CAQ1_NECAM</name>
<feature type="transmembrane region" description="Helical" evidence="7">
    <location>
        <begin position="278"/>
        <end position="299"/>
    </location>
</feature>
<dbReference type="Proteomes" id="UP001303046">
    <property type="component" value="Unassembled WGS sequence"/>
</dbReference>
<dbReference type="PROSITE" id="PS50156">
    <property type="entry name" value="SSD"/>
    <property type="match status" value="1"/>
</dbReference>
<comment type="similarity">
    <text evidence="2">Belongs to the patched family.</text>
</comment>
<keyword evidence="3 7" id="KW-0812">Transmembrane</keyword>
<evidence type="ECO:0000256" key="5">
    <source>
        <dbReference type="ARBA" id="ARBA00023136"/>
    </source>
</evidence>
<dbReference type="EMBL" id="JAVFWL010000002">
    <property type="protein sequence ID" value="KAK6734336.1"/>
    <property type="molecule type" value="Genomic_DNA"/>
</dbReference>
<keyword evidence="10" id="KW-1185">Reference proteome</keyword>
<evidence type="ECO:0000256" key="6">
    <source>
        <dbReference type="ARBA" id="ARBA00023180"/>
    </source>
</evidence>
<feature type="transmembrane region" description="Helical" evidence="7">
    <location>
        <begin position="386"/>
        <end position="410"/>
    </location>
</feature>
<accession>A0ABR1CAQ1</accession>
<feature type="transmembrane region" description="Helical" evidence="7">
    <location>
        <begin position="800"/>
        <end position="823"/>
    </location>
</feature>
<feature type="transmembrane region" description="Helical" evidence="7">
    <location>
        <begin position="715"/>
        <end position="736"/>
    </location>
</feature>
<feature type="transmembrane region" description="Helical" evidence="7">
    <location>
        <begin position="481"/>
        <end position="503"/>
    </location>
</feature>
<feature type="domain" description="SSD" evidence="8">
    <location>
        <begin position="282"/>
        <end position="444"/>
    </location>
</feature>
<evidence type="ECO:0000256" key="7">
    <source>
        <dbReference type="SAM" id="Phobius"/>
    </source>
</evidence>
<sequence length="881" mass="98992">MDEMWLTRGCVWVCRNVGAAVATWPRTTITVCFVITALFSLKAAFTPQVSAMDGWANENARSRYEFSVFQLFTDLQFKEIYLRLRKEFLDTEGQGITLLLLLRARDNGSMIRPDYLNETVKILDLVSSKFLIYDADLRKNQSFNEFCGGFCQASEPVRQFYNGMRVLAANASFEIEDRIDLSYPTSEMFSRKFSLLPNFFGVEFEDDGKTLKFVAMVALIFRAEKHPSWTAKMVKQWELGVQDYFEKNFEHGKIEVNPISVAIVEHDIMLAGKSLQPFLAIGFIIMCTFCTATTILSSVIMYHQNASINKVILAITACILPFMACGTAFGTVFLLGVTFSPILNVTPFLVLAISVDDAFLMVHAWNRIEKNDYLEPKSRQEKLVQVLIETGPAITISAFTNILAFVIGAYSSPPEIRLFCIGNAVCIFMDMLYQLTFYTAVMALFADSAVQYSEKEESSRLKTAAQDFLHWYTGLVSNWKVSLAVMLIWVVYVGGAIVGLFYVSIDLSPQKMFLPDSKLIHIDRIRNKFMVPFYTPATVVVNNPGNLSDPENVQELLALKHAFESLPDAIGPESTKFFLDDYITYKESLGDELEADPDAGTLDSFLSWLEYSFWKGFVKLENTTDGPTASRFIFITGYHGQHLVSWKEKGHLLKSLREQVDRFGRQFNATVFSDDAFYIDLLEAIPTITWQSFLATFACVILVCAMFINHIATVLFVSMAILATCVGVFGYMSLLGFSLDPIIMSIAIMCIGFSVDIPAHVSFHYHAARSYMTKKGTSSTLSSESEGNSSKYRLRLQHTLCSVGFPVVQAGVSTNLCALPLAFVPLYMAQVFAFAMLMCISISLIHGVLILPAMFCLYDRVLPLSHHCSSYIQKRRKCSPS</sequence>
<feature type="transmembrane region" description="Helical" evidence="7">
    <location>
        <begin position="742"/>
        <end position="765"/>
    </location>
</feature>
<evidence type="ECO:0000313" key="10">
    <source>
        <dbReference type="Proteomes" id="UP001303046"/>
    </source>
</evidence>
<evidence type="ECO:0000256" key="3">
    <source>
        <dbReference type="ARBA" id="ARBA00022692"/>
    </source>
</evidence>
<dbReference type="InterPro" id="IPR003392">
    <property type="entry name" value="PTHD_SSD"/>
</dbReference>
<evidence type="ECO:0000256" key="4">
    <source>
        <dbReference type="ARBA" id="ARBA00022989"/>
    </source>
</evidence>
<keyword evidence="6" id="KW-0325">Glycoprotein</keyword>